<dbReference type="OrthoDB" id="9795647at2"/>
<name>A0A402CLB8_RHOWR</name>
<keyword evidence="2" id="KW-0560">Oxidoreductase</keyword>
<dbReference type="InterPro" id="IPR020904">
    <property type="entry name" value="Sc_DH/Rdtase_CS"/>
</dbReference>
<sequence length="254" mass="25995">MNLTNSSAAVTGGASGLGRATAEAFIARGVPTVIIDLPTSNGDVVAKELGELATFMPADVRDADAVDAALAEAEKSAPLRAVVHCAGRGGKLRVVEKDGQPGSLDLYSEVIGINLIGSFNVLRLAAARMVKNEAVDGERGVVIMTASVAAYEGQIGQAPYASAKAGIVGLTLVAARDLARKLVRVATIAPGTFDTPILGGLSDKVRDSLAGQVPHPARLGDPSEYAKLAMAIVDNAMINGETIRLDGAIRMGPV</sequence>
<dbReference type="PRINTS" id="PR00081">
    <property type="entry name" value="GDHRDH"/>
</dbReference>
<dbReference type="PANTHER" id="PTHR43658:SF8">
    <property type="entry name" value="17-BETA-HYDROXYSTEROID DEHYDROGENASE 14-RELATED"/>
    <property type="match status" value="1"/>
</dbReference>
<evidence type="ECO:0000256" key="1">
    <source>
        <dbReference type="ARBA" id="ARBA00006484"/>
    </source>
</evidence>
<dbReference type="RefSeq" id="WP_124395923.1">
    <property type="nucleotide sequence ID" value="NZ_BHYM01000092.1"/>
</dbReference>
<dbReference type="Gene3D" id="3.40.50.720">
    <property type="entry name" value="NAD(P)-binding Rossmann-like Domain"/>
    <property type="match status" value="1"/>
</dbReference>
<proteinExistence type="inferred from homology"/>
<evidence type="ECO:0000313" key="4">
    <source>
        <dbReference type="EMBL" id="GCE44318.1"/>
    </source>
</evidence>
<comment type="caution">
    <text evidence="4">The sequence shown here is derived from an EMBL/GenBank/DDBJ whole genome shotgun (WGS) entry which is preliminary data.</text>
</comment>
<feature type="domain" description="Ketoreductase" evidence="3">
    <location>
        <begin position="6"/>
        <end position="196"/>
    </location>
</feature>
<dbReference type="AlphaFoldDB" id="A0A402CLB8"/>
<dbReference type="InterPro" id="IPR057326">
    <property type="entry name" value="KR_dom"/>
</dbReference>
<dbReference type="Proteomes" id="UP000287519">
    <property type="component" value="Unassembled WGS sequence"/>
</dbReference>
<dbReference type="SUPFAM" id="SSF51735">
    <property type="entry name" value="NAD(P)-binding Rossmann-fold domains"/>
    <property type="match status" value="1"/>
</dbReference>
<gene>
    <name evidence="4" type="ORF">Rhow_008739</name>
</gene>
<protein>
    <submittedName>
        <fullName evidence="4">3-hydroxyacyl-CoA dehydrogenase-like</fullName>
    </submittedName>
</protein>
<organism evidence="4 5">
    <name type="scientific">Rhodococcus wratislaviensis</name>
    <name type="common">Tsukamurella wratislaviensis</name>
    <dbReference type="NCBI Taxonomy" id="44752"/>
    <lineage>
        <taxon>Bacteria</taxon>
        <taxon>Bacillati</taxon>
        <taxon>Actinomycetota</taxon>
        <taxon>Actinomycetes</taxon>
        <taxon>Mycobacteriales</taxon>
        <taxon>Nocardiaceae</taxon>
        <taxon>Rhodococcus</taxon>
    </lineage>
</organism>
<reference evidence="4 5" key="1">
    <citation type="submission" date="2018-11" db="EMBL/GenBank/DDBJ databases">
        <title>Microbial catabolism of amino acid.</title>
        <authorList>
            <person name="Hibi M."/>
            <person name="Ogawa J."/>
        </authorList>
    </citation>
    <scope>NUCLEOTIDE SEQUENCE [LARGE SCALE GENOMIC DNA]</scope>
    <source>
        <strain evidence="4 5">C31-06</strain>
    </source>
</reference>
<dbReference type="PANTHER" id="PTHR43658">
    <property type="entry name" value="SHORT-CHAIN DEHYDROGENASE/REDUCTASE"/>
    <property type="match status" value="1"/>
</dbReference>
<dbReference type="InterPro" id="IPR036291">
    <property type="entry name" value="NAD(P)-bd_dom_sf"/>
</dbReference>
<dbReference type="InterPro" id="IPR002347">
    <property type="entry name" value="SDR_fam"/>
</dbReference>
<dbReference type="EMBL" id="BHYM01000092">
    <property type="protein sequence ID" value="GCE44318.1"/>
    <property type="molecule type" value="Genomic_DNA"/>
</dbReference>
<comment type="similarity">
    <text evidence="1">Belongs to the short-chain dehydrogenases/reductases (SDR) family.</text>
</comment>
<evidence type="ECO:0000256" key="2">
    <source>
        <dbReference type="ARBA" id="ARBA00023002"/>
    </source>
</evidence>
<dbReference type="Pfam" id="PF00106">
    <property type="entry name" value="adh_short"/>
    <property type="match status" value="1"/>
</dbReference>
<dbReference type="PROSITE" id="PS00061">
    <property type="entry name" value="ADH_SHORT"/>
    <property type="match status" value="1"/>
</dbReference>
<evidence type="ECO:0000259" key="3">
    <source>
        <dbReference type="SMART" id="SM00822"/>
    </source>
</evidence>
<evidence type="ECO:0000313" key="5">
    <source>
        <dbReference type="Proteomes" id="UP000287519"/>
    </source>
</evidence>
<dbReference type="GO" id="GO:0016491">
    <property type="term" value="F:oxidoreductase activity"/>
    <property type="evidence" value="ECO:0007669"/>
    <property type="project" value="UniProtKB-KW"/>
</dbReference>
<accession>A0A402CLB8</accession>
<dbReference type="SMART" id="SM00822">
    <property type="entry name" value="PKS_KR"/>
    <property type="match status" value="1"/>
</dbReference>
<keyword evidence="5" id="KW-1185">Reference proteome</keyword>